<feature type="region of interest" description="Disordered" evidence="2">
    <location>
        <begin position="330"/>
        <end position="418"/>
    </location>
</feature>
<keyword evidence="1" id="KW-0863">Zinc-finger</keyword>
<dbReference type="InterPro" id="IPR011084">
    <property type="entry name" value="DRMBL"/>
</dbReference>
<proteinExistence type="predicted"/>
<reference evidence="5" key="1">
    <citation type="submission" date="2023-08" db="EMBL/GenBank/DDBJ databases">
        <authorList>
            <person name="Chen Y."/>
            <person name="Shah S."/>
            <person name="Dougan E. K."/>
            <person name="Thang M."/>
            <person name="Chan C."/>
        </authorList>
    </citation>
    <scope>NUCLEOTIDE SEQUENCE</scope>
</reference>
<dbReference type="SUPFAM" id="SSF57850">
    <property type="entry name" value="RING/U-box"/>
    <property type="match status" value="1"/>
</dbReference>
<dbReference type="PANTHER" id="PTHR21540:SF0">
    <property type="entry name" value="PHD FAMILY PROTEIN"/>
    <property type="match status" value="1"/>
</dbReference>
<evidence type="ECO:0000259" key="3">
    <source>
        <dbReference type="PROSITE" id="PS50089"/>
    </source>
</evidence>
<dbReference type="InterPro" id="IPR001841">
    <property type="entry name" value="Znf_RING"/>
</dbReference>
<dbReference type="PANTHER" id="PTHR21540">
    <property type="entry name" value="RING FINGER AND SWIM DOMAIN-CONTAINING PROTEIN 2"/>
    <property type="match status" value="1"/>
</dbReference>
<dbReference type="InterPro" id="IPR039903">
    <property type="entry name" value="Zswim2"/>
</dbReference>
<dbReference type="PROSITE" id="PS50966">
    <property type="entry name" value="ZF_SWIM"/>
    <property type="match status" value="1"/>
</dbReference>
<feature type="domain" description="SWIM-type" evidence="4">
    <location>
        <begin position="456"/>
        <end position="490"/>
    </location>
</feature>
<dbReference type="Gene3D" id="3.30.40.10">
    <property type="entry name" value="Zinc/RING finger domain, C3HC4 (zinc finger)"/>
    <property type="match status" value="1"/>
</dbReference>
<dbReference type="GO" id="GO:0061630">
    <property type="term" value="F:ubiquitin protein ligase activity"/>
    <property type="evidence" value="ECO:0007669"/>
    <property type="project" value="InterPro"/>
</dbReference>
<evidence type="ECO:0000256" key="2">
    <source>
        <dbReference type="SAM" id="MobiDB-lite"/>
    </source>
</evidence>
<keyword evidence="6" id="KW-1185">Reference proteome</keyword>
<keyword evidence="1" id="KW-0862">Zinc</keyword>
<dbReference type="Pfam" id="PF04434">
    <property type="entry name" value="SWIM"/>
    <property type="match status" value="1"/>
</dbReference>
<feature type="compositionally biased region" description="Low complexity" evidence="2">
    <location>
        <begin position="282"/>
        <end position="299"/>
    </location>
</feature>
<feature type="compositionally biased region" description="Low complexity" evidence="2">
    <location>
        <begin position="243"/>
        <end position="262"/>
    </location>
</feature>
<organism evidence="5 6">
    <name type="scientific">Effrenium voratum</name>
    <dbReference type="NCBI Taxonomy" id="2562239"/>
    <lineage>
        <taxon>Eukaryota</taxon>
        <taxon>Sar</taxon>
        <taxon>Alveolata</taxon>
        <taxon>Dinophyceae</taxon>
        <taxon>Suessiales</taxon>
        <taxon>Symbiodiniaceae</taxon>
        <taxon>Effrenium</taxon>
    </lineage>
</organism>
<dbReference type="InterPro" id="IPR013083">
    <property type="entry name" value="Znf_RING/FYVE/PHD"/>
</dbReference>
<evidence type="ECO:0000313" key="6">
    <source>
        <dbReference type="Proteomes" id="UP001178507"/>
    </source>
</evidence>
<dbReference type="Pfam" id="PF07522">
    <property type="entry name" value="DRMBL"/>
    <property type="match status" value="1"/>
</dbReference>
<evidence type="ECO:0000259" key="4">
    <source>
        <dbReference type="PROSITE" id="PS50966"/>
    </source>
</evidence>
<dbReference type="InterPro" id="IPR007527">
    <property type="entry name" value="Znf_SWIM"/>
</dbReference>
<sequence>MFQERAAQAVAEAANSAVFVEPRRWKVLQLAGWGDTRLPSGQPLWSIDKEGCCVWMGGLGGLAHDVLKHFLASTKGQFEAVVAFSPTGWTWTKAMAQNACAGCRCWMENEGRTRVYSVPYSEHSSYEELLALVNGLRPKRLIPTVNSETRESKERMMAPFLELLDLKGDRERMDHYLYGSSSSSCKLEAEDSFVDVLSLSTACKAEVLRTPSAPSKPAPKLWRGFRLARQPRPKAVDLDSEDSTTAGGSSSSSPKATCPAPSQLSGALAKRRLVVDLDSEEAAPAPSAGASAAESPAAEELPTALDDLRCVDLDLQKRLLRFFESAKAPEAPKAGLKKPKQPKSKGKGKGKSKSESQAPVLKHLGVRPKEEPKPKKRRAAKPSARTGREKRTKTESTAADPKQPGEKRPARFVPKPSARVQERIDRAFGHRLYFLARAPAEGGEKLDVLGSTGNVYHVELRSQGNACSCLDFAKGGGVCKHLLFVMLRVLKLARDDHRVWQSGLTESELQPLLSALRSSDFQGVQADATVMRGYQQAAGGGGGAARQPLPADCPICFEEILSESGASDFCRVCGHNLHTDCQRRWAASGNCGDTCPMCRSPWSAQQATEGPMNLAAFSSEHREVNLASLYPETHRWIRRRDET</sequence>
<dbReference type="AlphaFoldDB" id="A0AA36I3Q5"/>
<dbReference type="Pfam" id="PF13639">
    <property type="entry name" value="zf-RING_2"/>
    <property type="match status" value="1"/>
</dbReference>
<evidence type="ECO:0000256" key="1">
    <source>
        <dbReference type="PROSITE-ProRule" id="PRU00175"/>
    </source>
</evidence>
<dbReference type="Gene3D" id="3.40.50.12650">
    <property type="match status" value="1"/>
</dbReference>
<protein>
    <submittedName>
        <fullName evidence="5">Uncharacterized protein</fullName>
    </submittedName>
</protein>
<feature type="domain" description="RING-type" evidence="3">
    <location>
        <begin position="553"/>
        <end position="599"/>
    </location>
</feature>
<feature type="region of interest" description="Disordered" evidence="2">
    <location>
        <begin position="280"/>
        <end position="299"/>
    </location>
</feature>
<name>A0AA36I3Q5_9DINO</name>
<evidence type="ECO:0000313" key="5">
    <source>
        <dbReference type="EMBL" id="CAJ1380182.1"/>
    </source>
</evidence>
<comment type="caution">
    <text evidence="5">The sequence shown here is derived from an EMBL/GenBank/DDBJ whole genome shotgun (WGS) entry which is preliminary data.</text>
</comment>
<dbReference type="EMBL" id="CAUJNA010000691">
    <property type="protein sequence ID" value="CAJ1380182.1"/>
    <property type="molecule type" value="Genomic_DNA"/>
</dbReference>
<accession>A0AA36I3Q5</accession>
<dbReference type="PROSITE" id="PS50089">
    <property type="entry name" value="ZF_RING_2"/>
    <property type="match status" value="1"/>
</dbReference>
<keyword evidence="1" id="KW-0479">Metal-binding</keyword>
<feature type="compositionally biased region" description="Basic residues" evidence="2">
    <location>
        <begin position="335"/>
        <end position="351"/>
    </location>
</feature>
<feature type="region of interest" description="Disordered" evidence="2">
    <location>
        <begin position="233"/>
        <end position="263"/>
    </location>
</feature>
<dbReference type="GO" id="GO:0008270">
    <property type="term" value="F:zinc ion binding"/>
    <property type="evidence" value="ECO:0007669"/>
    <property type="project" value="UniProtKB-KW"/>
</dbReference>
<gene>
    <name evidence="5" type="ORF">EVOR1521_LOCUS8193</name>
</gene>
<dbReference type="Proteomes" id="UP001178507">
    <property type="component" value="Unassembled WGS sequence"/>
</dbReference>